<evidence type="ECO:0000256" key="3">
    <source>
        <dbReference type="ARBA" id="ARBA00022691"/>
    </source>
</evidence>
<dbReference type="PANTHER" id="PTHR46098">
    <property type="entry name" value="TRNA (CYTOSINE(38)-C(5))-METHYLTRANSFERASE"/>
    <property type="match status" value="1"/>
</dbReference>
<dbReference type="PRINTS" id="PR00105">
    <property type="entry name" value="C5METTRFRASE"/>
</dbReference>
<dbReference type="GO" id="GO:0003886">
    <property type="term" value="F:DNA (cytosine-5-)-methyltransferase activity"/>
    <property type="evidence" value="ECO:0007669"/>
    <property type="project" value="UniProtKB-EC"/>
</dbReference>
<dbReference type="CDD" id="cd00315">
    <property type="entry name" value="Cyt_C5_DNA_methylase"/>
    <property type="match status" value="1"/>
</dbReference>
<feature type="active site" evidence="6">
    <location>
        <position position="75"/>
    </location>
</feature>
<evidence type="ECO:0000256" key="6">
    <source>
        <dbReference type="PROSITE-ProRule" id="PRU01016"/>
    </source>
</evidence>
<dbReference type="Gene3D" id="3.40.50.150">
    <property type="entry name" value="Vaccinia Virus protein VP39"/>
    <property type="match status" value="1"/>
</dbReference>
<organism evidence="9 10">
    <name type="scientific">Winogradskyella alexanderae</name>
    <dbReference type="NCBI Taxonomy" id="2877123"/>
    <lineage>
        <taxon>Bacteria</taxon>
        <taxon>Pseudomonadati</taxon>
        <taxon>Bacteroidota</taxon>
        <taxon>Flavobacteriia</taxon>
        <taxon>Flavobacteriales</taxon>
        <taxon>Flavobacteriaceae</taxon>
        <taxon>Winogradskyella</taxon>
    </lineage>
</organism>
<dbReference type="PROSITE" id="PS00095">
    <property type="entry name" value="C5_MTASE_2"/>
    <property type="match status" value="1"/>
</dbReference>
<evidence type="ECO:0000256" key="5">
    <source>
        <dbReference type="ARBA" id="ARBA00047422"/>
    </source>
</evidence>
<keyword evidence="10" id="KW-1185">Reference proteome</keyword>
<evidence type="ECO:0000256" key="7">
    <source>
        <dbReference type="RuleBase" id="RU000416"/>
    </source>
</evidence>
<evidence type="ECO:0000256" key="4">
    <source>
        <dbReference type="ARBA" id="ARBA00022747"/>
    </source>
</evidence>
<reference evidence="10" key="1">
    <citation type="submission" date="2023-07" db="EMBL/GenBank/DDBJ databases">
        <authorList>
            <person name="Yue Y."/>
        </authorList>
    </citation>
    <scope>NUCLEOTIDE SEQUENCE [LARGE SCALE GENOMIC DNA]</scope>
    <source>
        <strain evidence="10">D23</strain>
    </source>
</reference>
<dbReference type="InterPro" id="IPR029063">
    <property type="entry name" value="SAM-dependent_MTases_sf"/>
</dbReference>
<dbReference type="InterPro" id="IPR031303">
    <property type="entry name" value="C5_meth_CS"/>
</dbReference>
<dbReference type="InterPro" id="IPR050750">
    <property type="entry name" value="C5-MTase"/>
</dbReference>
<dbReference type="EC" id="2.1.1.37" evidence="8"/>
<gene>
    <name evidence="9" type="primary">dcm</name>
    <name evidence="9" type="ORF">LBU54_01010</name>
</gene>
<evidence type="ECO:0000256" key="2">
    <source>
        <dbReference type="ARBA" id="ARBA00022679"/>
    </source>
</evidence>
<dbReference type="Gene3D" id="3.90.120.10">
    <property type="entry name" value="DNA Methylase, subunit A, domain 2"/>
    <property type="match status" value="1"/>
</dbReference>
<comment type="caution">
    <text evidence="9">The sequence shown here is derived from an EMBL/GenBank/DDBJ whole genome shotgun (WGS) entry which is preliminary data.</text>
</comment>
<keyword evidence="1 6" id="KW-0489">Methyltransferase</keyword>
<dbReference type="InterPro" id="IPR018117">
    <property type="entry name" value="C5_DNA_meth_AS"/>
</dbReference>
<comment type="catalytic activity">
    <reaction evidence="5 8">
        <text>a 2'-deoxycytidine in DNA + S-adenosyl-L-methionine = a 5-methyl-2'-deoxycytidine in DNA + S-adenosyl-L-homocysteine + H(+)</text>
        <dbReference type="Rhea" id="RHEA:13681"/>
        <dbReference type="Rhea" id="RHEA-COMP:11369"/>
        <dbReference type="Rhea" id="RHEA-COMP:11370"/>
        <dbReference type="ChEBI" id="CHEBI:15378"/>
        <dbReference type="ChEBI" id="CHEBI:57856"/>
        <dbReference type="ChEBI" id="CHEBI:59789"/>
        <dbReference type="ChEBI" id="CHEBI:85452"/>
        <dbReference type="ChEBI" id="CHEBI:85454"/>
        <dbReference type="EC" id="2.1.1.37"/>
    </reaction>
</comment>
<dbReference type="PROSITE" id="PS51679">
    <property type="entry name" value="SAM_MT_C5"/>
    <property type="match status" value="1"/>
</dbReference>
<dbReference type="SUPFAM" id="SSF53335">
    <property type="entry name" value="S-adenosyl-L-methionine-dependent methyltransferases"/>
    <property type="match status" value="1"/>
</dbReference>
<evidence type="ECO:0000256" key="8">
    <source>
        <dbReference type="RuleBase" id="RU000417"/>
    </source>
</evidence>
<dbReference type="PANTHER" id="PTHR46098:SF1">
    <property type="entry name" value="TRNA (CYTOSINE(38)-C(5))-METHYLTRANSFERASE"/>
    <property type="match status" value="1"/>
</dbReference>
<comment type="similarity">
    <text evidence="6 7">Belongs to the class I-like SAM-binding methyltransferase superfamily. C5-methyltransferase family.</text>
</comment>
<dbReference type="EMBL" id="JAIUJR010000001">
    <property type="protein sequence ID" value="MCA0131145.1"/>
    <property type="molecule type" value="Genomic_DNA"/>
</dbReference>
<sequence>MNNIFSVGSLYAGVGGICMGFKNNGFSLSWANEYDKNACKTYRSNFNHRLIEGDVMQLDISSLDKVDVLTAGFPCQPFSVAGYRQGFDDKRGNHFFKILDFADAMRPKVLFLENVKNLVGHDKGRTFKIIKELIEKRNYTFDAKVLNTKDYGNVPHNRERIFIIAFDKDLDPRFFEEFKFKFPEKEDLTKTIQDVVTNEKVDDRYYYGEDKYMYPMLKEAMRRDDTVYQFRRQYVRENKSNVCPTLTANMGTGGHNVPLVKTPYGFRKLTPRECFRFQGFDNSYILPEIAISHLYKQAGNSVSVPVISRLASAIMKVLNSVNVSENHLVETA</sequence>
<accession>A0ABS7XMZ5</accession>
<dbReference type="Pfam" id="PF00145">
    <property type="entry name" value="DNA_methylase"/>
    <property type="match status" value="1"/>
</dbReference>
<name>A0ABS7XMZ5_9FLAO</name>
<evidence type="ECO:0000313" key="10">
    <source>
        <dbReference type="Proteomes" id="UP001198901"/>
    </source>
</evidence>
<evidence type="ECO:0000256" key="1">
    <source>
        <dbReference type="ARBA" id="ARBA00022603"/>
    </source>
</evidence>
<dbReference type="PROSITE" id="PS00094">
    <property type="entry name" value="C5_MTASE_1"/>
    <property type="match status" value="1"/>
</dbReference>
<keyword evidence="4" id="KW-0680">Restriction system</keyword>
<proteinExistence type="inferred from homology"/>
<dbReference type="GO" id="GO:0032259">
    <property type="term" value="P:methylation"/>
    <property type="evidence" value="ECO:0007669"/>
    <property type="project" value="UniProtKB-KW"/>
</dbReference>
<keyword evidence="2 6" id="KW-0808">Transferase</keyword>
<dbReference type="InterPro" id="IPR001525">
    <property type="entry name" value="C5_MeTfrase"/>
</dbReference>
<dbReference type="NCBIfam" id="TIGR00675">
    <property type="entry name" value="dcm"/>
    <property type="match status" value="1"/>
</dbReference>
<protein>
    <recommendedName>
        <fullName evidence="8">Cytosine-specific methyltransferase</fullName>
        <ecNumber evidence="8">2.1.1.37</ecNumber>
    </recommendedName>
</protein>
<keyword evidence="3 6" id="KW-0949">S-adenosyl-L-methionine</keyword>
<evidence type="ECO:0000313" key="9">
    <source>
        <dbReference type="EMBL" id="MCA0131145.1"/>
    </source>
</evidence>
<dbReference type="RefSeq" id="WP_224524257.1">
    <property type="nucleotide sequence ID" value="NZ_JAIUJR010000001.1"/>
</dbReference>
<dbReference type="Proteomes" id="UP001198901">
    <property type="component" value="Unassembled WGS sequence"/>
</dbReference>